<evidence type="ECO:0000313" key="2">
    <source>
        <dbReference type="EMBL" id="SEO96769.1"/>
    </source>
</evidence>
<organism evidence="2 3">
    <name type="scientific">Aquisalimonas asiatica</name>
    <dbReference type="NCBI Taxonomy" id="406100"/>
    <lineage>
        <taxon>Bacteria</taxon>
        <taxon>Pseudomonadati</taxon>
        <taxon>Pseudomonadota</taxon>
        <taxon>Gammaproteobacteria</taxon>
        <taxon>Chromatiales</taxon>
        <taxon>Ectothiorhodospiraceae</taxon>
        <taxon>Aquisalimonas</taxon>
    </lineage>
</organism>
<proteinExistence type="predicted"/>
<feature type="coiled-coil region" evidence="1">
    <location>
        <begin position="146"/>
        <end position="187"/>
    </location>
</feature>
<gene>
    <name evidence="2" type="ORF">SAMN04488052_10588</name>
</gene>
<name>A0A1H8U0K6_9GAMM</name>
<evidence type="ECO:0000313" key="3">
    <source>
        <dbReference type="Proteomes" id="UP000199657"/>
    </source>
</evidence>
<dbReference type="Proteomes" id="UP000199657">
    <property type="component" value="Unassembled WGS sequence"/>
</dbReference>
<evidence type="ECO:0000256" key="1">
    <source>
        <dbReference type="SAM" id="Coils"/>
    </source>
</evidence>
<keyword evidence="1" id="KW-0175">Coiled coil</keyword>
<dbReference type="AlphaFoldDB" id="A0A1H8U0K6"/>
<dbReference type="RefSeq" id="WP_091644308.1">
    <property type="nucleotide sequence ID" value="NZ_FOEG01000005.1"/>
</dbReference>
<dbReference type="STRING" id="406100.SAMN04488052_10588"/>
<dbReference type="EMBL" id="FOEG01000005">
    <property type="protein sequence ID" value="SEO96769.1"/>
    <property type="molecule type" value="Genomic_DNA"/>
</dbReference>
<protein>
    <submittedName>
        <fullName evidence="2">Uncharacterized protein</fullName>
    </submittedName>
</protein>
<accession>A0A1H8U0K6</accession>
<reference evidence="2 3" key="1">
    <citation type="submission" date="2016-10" db="EMBL/GenBank/DDBJ databases">
        <authorList>
            <person name="de Groot N.N."/>
        </authorList>
    </citation>
    <scope>NUCLEOTIDE SEQUENCE [LARGE SCALE GENOMIC DNA]</scope>
    <source>
        <strain evidence="2 3">CGMCC 1.6291</strain>
    </source>
</reference>
<sequence length="190" mass="21029">MNINTTERNASPVRGWRIAGLVTITLLLGGCQAMTEQWCKTAEYCEVSPNGDTHELDEDLIDYALMVDRMNATMLQAEHERLNGRVRHSECTMDHLRLALVSSRLEPNGSLDDAALDGLQACRDATDIHPAHAALASVLHDAHEQLAGTSSRMTELEAALDEQRSRNAALEEQLEALKAIERSIIERGRD</sequence>
<keyword evidence="3" id="KW-1185">Reference proteome</keyword>